<reference evidence="1 2" key="1">
    <citation type="submission" date="2013-11" db="EMBL/GenBank/DDBJ databases">
        <title>Genome sequencing of Stegodyphus mimosarum.</title>
        <authorList>
            <person name="Bechsgaard J."/>
        </authorList>
    </citation>
    <scope>NUCLEOTIDE SEQUENCE [LARGE SCALE GENOMIC DNA]</scope>
</reference>
<name>A0A087SVY5_STEMI</name>
<organism evidence="1 2">
    <name type="scientific">Stegodyphus mimosarum</name>
    <name type="common">African social velvet spider</name>
    <dbReference type="NCBI Taxonomy" id="407821"/>
    <lineage>
        <taxon>Eukaryota</taxon>
        <taxon>Metazoa</taxon>
        <taxon>Ecdysozoa</taxon>
        <taxon>Arthropoda</taxon>
        <taxon>Chelicerata</taxon>
        <taxon>Arachnida</taxon>
        <taxon>Araneae</taxon>
        <taxon>Araneomorphae</taxon>
        <taxon>Entelegynae</taxon>
        <taxon>Eresoidea</taxon>
        <taxon>Eresidae</taxon>
        <taxon>Stegodyphus</taxon>
    </lineage>
</organism>
<gene>
    <name evidence="1" type="ORF">X975_26872</name>
</gene>
<evidence type="ECO:0000313" key="2">
    <source>
        <dbReference type="Proteomes" id="UP000054359"/>
    </source>
</evidence>
<feature type="non-terminal residue" evidence="1">
    <location>
        <position position="73"/>
    </location>
</feature>
<protein>
    <submittedName>
        <fullName evidence="1">Uncharacterized protein</fullName>
    </submittedName>
</protein>
<dbReference type="AlphaFoldDB" id="A0A087SVY5"/>
<dbReference type="EMBL" id="KK112194">
    <property type="protein sequence ID" value="KFM57024.1"/>
    <property type="molecule type" value="Genomic_DNA"/>
</dbReference>
<accession>A0A087SVY5</accession>
<evidence type="ECO:0000313" key="1">
    <source>
        <dbReference type="EMBL" id="KFM57024.1"/>
    </source>
</evidence>
<proteinExistence type="predicted"/>
<keyword evidence="2" id="KW-1185">Reference proteome</keyword>
<sequence>MCDISRALKSCLISLFYLKCLQLFISLCDIISYSKLQISSRCDYLNRHSRNRSSQQYTQKIKNVHCTTQSMQI</sequence>
<dbReference type="Proteomes" id="UP000054359">
    <property type="component" value="Unassembled WGS sequence"/>
</dbReference>